<evidence type="ECO:0000256" key="1">
    <source>
        <dbReference type="ARBA" id="ARBA00022559"/>
    </source>
</evidence>
<dbReference type="PANTHER" id="PTHR43110:SF1">
    <property type="entry name" value="THIOL PEROXIDASE"/>
    <property type="match status" value="1"/>
</dbReference>
<dbReference type="InterPro" id="IPR002065">
    <property type="entry name" value="TPX"/>
</dbReference>
<evidence type="ECO:0000313" key="7">
    <source>
        <dbReference type="EMBL" id="OUT07028.1"/>
    </source>
</evidence>
<keyword evidence="3" id="KW-0560">Oxidoreductase</keyword>
<organism evidence="7 8">
    <name type="scientific">Campylobacter concisus</name>
    <dbReference type="NCBI Taxonomy" id="199"/>
    <lineage>
        <taxon>Bacteria</taxon>
        <taxon>Pseudomonadati</taxon>
        <taxon>Campylobacterota</taxon>
        <taxon>Epsilonproteobacteria</taxon>
        <taxon>Campylobacterales</taxon>
        <taxon>Campylobacteraceae</taxon>
        <taxon>Campylobacter</taxon>
    </lineage>
</organism>
<evidence type="ECO:0000256" key="2">
    <source>
        <dbReference type="ARBA" id="ARBA00022862"/>
    </source>
</evidence>
<comment type="caution">
    <text evidence="7">The sequence shown here is derived from an EMBL/GenBank/DDBJ whole genome shotgun (WGS) entry which is preliminary data.</text>
</comment>
<dbReference type="InterPro" id="IPR013766">
    <property type="entry name" value="Thioredoxin_domain"/>
</dbReference>
<protein>
    <submittedName>
        <fullName evidence="7">Lipid hydroperoxide peroxidase</fullName>
    </submittedName>
</protein>
<dbReference type="GO" id="GO:0008379">
    <property type="term" value="F:thioredoxin peroxidase activity"/>
    <property type="evidence" value="ECO:0007669"/>
    <property type="project" value="InterPro"/>
</dbReference>
<evidence type="ECO:0000313" key="8">
    <source>
        <dbReference type="Proteomes" id="UP000196317"/>
    </source>
</evidence>
<evidence type="ECO:0000256" key="3">
    <source>
        <dbReference type="ARBA" id="ARBA00023002"/>
    </source>
</evidence>
<dbReference type="RefSeq" id="WP_087583611.1">
    <property type="nucleotide sequence ID" value="NZ_NDYN01000008.1"/>
</dbReference>
<sequence>MATTKFKGSEVNLSGNELFVGSYAPEARVVAQDLSEFSVGGNNGIEVLVCLPSLDTGVCAAEARKFNEKVAGKHGVKLSIISNDLPFAMGRFCTTEGIANLRVGSDFRYGEFAQNYGMLMSDGVLKGLLARAVFVIKDGVIIHKQIVPEVTQEPNYDAVFDAIKQSGGCGCGCGCH</sequence>
<dbReference type="InterPro" id="IPR036249">
    <property type="entry name" value="Thioredoxin-like_sf"/>
</dbReference>
<dbReference type="NCBIfam" id="NF001808">
    <property type="entry name" value="PRK00522.1"/>
    <property type="match status" value="1"/>
</dbReference>
<feature type="domain" description="Thioredoxin" evidence="6">
    <location>
        <begin position="18"/>
        <end position="168"/>
    </location>
</feature>
<evidence type="ECO:0000256" key="4">
    <source>
        <dbReference type="ARBA" id="ARBA00023157"/>
    </source>
</evidence>
<proteinExistence type="predicted"/>
<dbReference type="AlphaFoldDB" id="A0A1Y5MEL4"/>
<dbReference type="PANTHER" id="PTHR43110">
    <property type="entry name" value="THIOL PEROXIDASE"/>
    <property type="match status" value="1"/>
</dbReference>
<dbReference type="Gene3D" id="3.40.30.10">
    <property type="entry name" value="Glutaredoxin"/>
    <property type="match status" value="1"/>
</dbReference>
<gene>
    <name evidence="7" type="ORF">B9N65_08700</name>
</gene>
<dbReference type="InterPro" id="IPR018219">
    <property type="entry name" value="Tpx_CS"/>
</dbReference>
<name>A0A1Y5MEL4_9BACT</name>
<keyword evidence="4" id="KW-1015">Disulfide bond</keyword>
<keyword evidence="2" id="KW-0049">Antioxidant</keyword>
<dbReference type="InterPro" id="IPR050455">
    <property type="entry name" value="Tpx_Peroxidase_subfamily"/>
</dbReference>
<keyword evidence="1 7" id="KW-0575">Peroxidase</keyword>
<dbReference type="EMBL" id="NDYN01000008">
    <property type="protein sequence ID" value="OUT07028.1"/>
    <property type="molecule type" value="Genomic_DNA"/>
</dbReference>
<evidence type="ECO:0000259" key="6">
    <source>
        <dbReference type="PROSITE" id="PS51352"/>
    </source>
</evidence>
<accession>A0A1Y5MEL4</accession>
<dbReference type="PROSITE" id="PS01265">
    <property type="entry name" value="TPX"/>
    <property type="match status" value="1"/>
</dbReference>
<dbReference type="Pfam" id="PF08534">
    <property type="entry name" value="Redoxin"/>
    <property type="match status" value="1"/>
</dbReference>
<evidence type="ECO:0000256" key="5">
    <source>
        <dbReference type="ARBA" id="ARBA00023284"/>
    </source>
</evidence>
<dbReference type="SUPFAM" id="SSF52833">
    <property type="entry name" value="Thioredoxin-like"/>
    <property type="match status" value="1"/>
</dbReference>
<dbReference type="Proteomes" id="UP000196317">
    <property type="component" value="Unassembled WGS sequence"/>
</dbReference>
<dbReference type="InterPro" id="IPR013740">
    <property type="entry name" value="Redoxin"/>
</dbReference>
<keyword evidence="5" id="KW-0676">Redox-active center</keyword>
<dbReference type="PROSITE" id="PS51352">
    <property type="entry name" value="THIOREDOXIN_2"/>
    <property type="match status" value="1"/>
</dbReference>
<reference evidence="7 8" key="1">
    <citation type="submission" date="2017-04" db="EMBL/GenBank/DDBJ databases">
        <title>Complete genome of Campylobacter concisus ATCC 33237T and draft genomes for an additional eight well characterized C. concisus strains.</title>
        <authorList>
            <person name="Cornelius A.J."/>
            <person name="Miller W.G."/>
            <person name="Lastovica A.J."/>
            <person name="On S.L."/>
            <person name="French N.P."/>
            <person name="Vandenberg O."/>
            <person name="Biggs P.J."/>
        </authorList>
    </citation>
    <scope>NUCLEOTIDE SEQUENCE [LARGE SCALE GENOMIC DNA]</scope>
    <source>
        <strain evidence="7 8">CCUG 19995</strain>
    </source>
</reference>
<dbReference type="CDD" id="cd03014">
    <property type="entry name" value="PRX_Atyp2cys"/>
    <property type="match status" value="1"/>
</dbReference>